<keyword evidence="2" id="KW-1185">Reference proteome</keyword>
<accession>A0ACA9QLD6</accession>
<name>A0ACA9QLD6_9GLOM</name>
<sequence>VNQTNLEIKQVILRGEVALLLEKKESESVSPHQKEVSEEVNPHKKQGSEESEESIKTLTK</sequence>
<comment type="caution">
    <text evidence="1">The sequence shown here is derived from an EMBL/GenBank/DDBJ whole genome shotgun (WGS) entry which is preliminary data.</text>
</comment>
<proteinExistence type="predicted"/>
<gene>
    <name evidence="1" type="ORF">RPERSI_LOCUS14658</name>
</gene>
<dbReference type="Proteomes" id="UP000789920">
    <property type="component" value="Unassembled WGS sequence"/>
</dbReference>
<reference evidence="1" key="1">
    <citation type="submission" date="2021-06" db="EMBL/GenBank/DDBJ databases">
        <authorList>
            <person name="Kallberg Y."/>
            <person name="Tangrot J."/>
            <person name="Rosling A."/>
        </authorList>
    </citation>
    <scope>NUCLEOTIDE SEQUENCE</scope>
    <source>
        <strain evidence="1">MA461A</strain>
    </source>
</reference>
<protein>
    <submittedName>
        <fullName evidence="1">12121_t:CDS:1</fullName>
    </submittedName>
</protein>
<evidence type="ECO:0000313" key="1">
    <source>
        <dbReference type="EMBL" id="CAG8755738.1"/>
    </source>
</evidence>
<feature type="non-terminal residue" evidence="1">
    <location>
        <position position="1"/>
    </location>
</feature>
<evidence type="ECO:0000313" key="2">
    <source>
        <dbReference type="Proteomes" id="UP000789920"/>
    </source>
</evidence>
<organism evidence="1 2">
    <name type="scientific">Racocetra persica</name>
    <dbReference type="NCBI Taxonomy" id="160502"/>
    <lineage>
        <taxon>Eukaryota</taxon>
        <taxon>Fungi</taxon>
        <taxon>Fungi incertae sedis</taxon>
        <taxon>Mucoromycota</taxon>
        <taxon>Glomeromycotina</taxon>
        <taxon>Glomeromycetes</taxon>
        <taxon>Diversisporales</taxon>
        <taxon>Gigasporaceae</taxon>
        <taxon>Racocetra</taxon>
    </lineage>
</organism>
<dbReference type="EMBL" id="CAJVQC010034143">
    <property type="protein sequence ID" value="CAG8755738.1"/>
    <property type="molecule type" value="Genomic_DNA"/>
</dbReference>